<keyword evidence="2" id="KW-1185">Reference proteome</keyword>
<comment type="caution">
    <text evidence="1">The sequence shown here is derived from an EMBL/GenBank/DDBJ whole genome shotgun (WGS) entry which is preliminary data.</text>
</comment>
<proteinExistence type="predicted"/>
<sequence>MTGADAARRPTVLYIAGAGRSGSTLLERMLGAVPGLVNVGELVDLFRRVKDGDELCGCGRAFSACPFWTAVGERAFGGWTPALAAEFVELKARVGRQRDLPQLLAPTRARAFQDGLERYGELHRRVYDAVLAESGAHVVVDASKGVAHALAFTRSGQVDVRLLHLVRDARGVAFSWAKAGVARPQAGAPGATMSSFSPELTAARWTLLQGEITMARRLFTASTRVRYEDLVRSPARVVGDALTALGLPPGPGALAHIDGNRVDLPVTHGLSGNPSRFRSGVQELRADEQWRRDMSRRDRIVTTAIAAAPLTGYGYVGPRERRPS</sequence>
<evidence type="ECO:0000313" key="2">
    <source>
        <dbReference type="Proteomes" id="UP000265614"/>
    </source>
</evidence>
<keyword evidence="1" id="KW-0808">Transferase</keyword>
<dbReference type="SUPFAM" id="SSF52540">
    <property type="entry name" value="P-loop containing nucleoside triphosphate hydrolases"/>
    <property type="match status" value="1"/>
</dbReference>
<dbReference type="AlphaFoldDB" id="A0A3A3Z0W3"/>
<dbReference type="Pfam" id="PF13469">
    <property type="entry name" value="Sulfotransfer_3"/>
    <property type="match status" value="1"/>
</dbReference>
<accession>A0A3A3Z0W3</accession>
<evidence type="ECO:0000313" key="1">
    <source>
        <dbReference type="EMBL" id="RJK97890.1"/>
    </source>
</evidence>
<dbReference type="EMBL" id="QZEZ01000001">
    <property type="protein sequence ID" value="RJK97890.1"/>
    <property type="molecule type" value="Genomic_DNA"/>
</dbReference>
<gene>
    <name evidence="1" type="ORF">D5H78_02665</name>
</gene>
<dbReference type="InterPro" id="IPR027417">
    <property type="entry name" value="P-loop_NTPase"/>
</dbReference>
<organism evidence="1 2">
    <name type="scientific">Vallicoccus soli</name>
    <dbReference type="NCBI Taxonomy" id="2339232"/>
    <lineage>
        <taxon>Bacteria</taxon>
        <taxon>Bacillati</taxon>
        <taxon>Actinomycetota</taxon>
        <taxon>Actinomycetes</taxon>
        <taxon>Motilibacterales</taxon>
        <taxon>Vallicoccaceae</taxon>
        <taxon>Vallicoccus</taxon>
    </lineage>
</organism>
<name>A0A3A3Z0W3_9ACTN</name>
<dbReference type="Proteomes" id="UP000265614">
    <property type="component" value="Unassembled WGS sequence"/>
</dbReference>
<protein>
    <submittedName>
        <fullName evidence="1">Sulfotransferase</fullName>
    </submittedName>
</protein>
<reference evidence="1 2" key="1">
    <citation type="submission" date="2018-09" db="EMBL/GenBank/DDBJ databases">
        <title>YIM 75000 draft genome.</title>
        <authorList>
            <person name="Tang S."/>
            <person name="Feng Y."/>
        </authorList>
    </citation>
    <scope>NUCLEOTIDE SEQUENCE [LARGE SCALE GENOMIC DNA]</scope>
    <source>
        <strain evidence="1 2">YIM 75000</strain>
    </source>
</reference>
<dbReference type="GO" id="GO:0016740">
    <property type="term" value="F:transferase activity"/>
    <property type="evidence" value="ECO:0007669"/>
    <property type="project" value="UniProtKB-KW"/>
</dbReference>
<dbReference type="OrthoDB" id="663914at2"/>
<dbReference type="RefSeq" id="WP_119948816.1">
    <property type="nucleotide sequence ID" value="NZ_QZEZ01000001.1"/>
</dbReference>
<dbReference type="Gene3D" id="3.40.50.300">
    <property type="entry name" value="P-loop containing nucleotide triphosphate hydrolases"/>
    <property type="match status" value="1"/>
</dbReference>